<evidence type="ECO:0000256" key="1">
    <source>
        <dbReference type="ARBA" id="ARBA00001947"/>
    </source>
</evidence>
<evidence type="ECO:0000256" key="6">
    <source>
        <dbReference type="ARBA" id="ARBA00022723"/>
    </source>
</evidence>
<dbReference type="GO" id="GO:0046872">
    <property type="term" value="F:metal ion binding"/>
    <property type="evidence" value="ECO:0007669"/>
    <property type="project" value="UniProtKB-KW"/>
</dbReference>
<evidence type="ECO:0000256" key="3">
    <source>
        <dbReference type="ARBA" id="ARBA00012206"/>
    </source>
</evidence>
<evidence type="ECO:0000256" key="8">
    <source>
        <dbReference type="ARBA" id="ARBA00023315"/>
    </source>
</evidence>
<evidence type="ECO:0000256" key="4">
    <source>
        <dbReference type="ARBA" id="ARBA00020837"/>
    </source>
</evidence>
<keyword evidence="7" id="KW-0862">Zinc</keyword>
<sequence length="292" mass="31956">MQENLVQKIVEEVLQQVLKNQPSLQHDHKIPVGVSARHVHLAQTEVEQLFGENYQLTPKFELSQPGQFAAEETVVIAGPKGSIERVRILGPARSLSQVEVSFTDAIKLGVTPPLRISGDVKGSSPITLIGPRGSVVLKEGLIVAKAHIHMTPADSTRLQVKDGQSVQIKLDGVRPIILSDVMIRVSERYRLEMHIDTDEANAGLIKQGTFAEIIQAPSSTQQAAQPVVQQAVSLPELPESKATYHFTKKLLSQVEVAAIPEPEIIVSKKTIVTALAHDKIRELNKTLTVNKE</sequence>
<protein>
    <recommendedName>
        <fullName evidence="4">Phosphate propanoyltransferase</fullName>
        <ecNumber evidence="3">2.3.1.222</ecNumber>
    </recommendedName>
    <alternativeName>
        <fullName evidence="10">Phosphate acyltransferase PduL</fullName>
    </alternativeName>
    <alternativeName>
        <fullName evidence="9">Phosphotransacylase PduL</fullName>
    </alternativeName>
    <alternativeName>
        <fullName evidence="11">Propanediol utilization protein PduL</fullName>
    </alternativeName>
</protein>
<gene>
    <name evidence="13" type="ORF">P9B03_15535</name>
</gene>
<proteinExistence type="inferred from homology"/>
<evidence type="ECO:0000256" key="5">
    <source>
        <dbReference type="ARBA" id="ARBA00022679"/>
    </source>
</evidence>
<keyword evidence="14" id="KW-1185">Reference proteome</keyword>
<dbReference type="Pfam" id="PF06130">
    <property type="entry name" value="PTAC"/>
    <property type="match status" value="1"/>
</dbReference>
<evidence type="ECO:0000256" key="7">
    <source>
        <dbReference type="ARBA" id="ARBA00022833"/>
    </source>
</evidence>
<comment type="catalytic activity">
    <reaction evidence="12">
        <text>propanoyl-CoA + phosphate = propanoyl phosphate + CoA</text>
        <dbReference type="Rhea" id="RHEA:28046"/>
        <dbReference type="ChEBI" id="CHEBI:43474"/>
        <dbReference type="ChEBI" id="CHEBI:57287"/>
        <dbReference type="ChEBI" id="CHEBI:57392"/>
        <dbReference type="ChEBI" id="CHEBI:58933"/>
        <dbReference type="EC" id="2.3.1.222"/>
    </reaction>
</comment>
<comment type="similarity">
    <text evidence="2">Belongs to the PduL family.</text>
</comment>
<evidence type="ECO:0000256" key="10">
    <source>
        <dbReference type="ARBA" id="ARBA00030939"/>
    </source>
</evidence>
<keyword evidence="6" id="KW-0479">Metal-binding</keyword>
<dbReference type="EC" id="2.3.1.222" evidence="3"/>
<comment type="caution">
    <text evidence="13">The sequence shown here is derived from an EMBL/GenBank/DDBJ whole genome shotgun (WGS) entry which is preliminary data.</text>
</comment>
<dbReference type="Proteomes" id="UP001344888">
    <property type="component" value="Unassembled WGS sequence"/>
</dbReference>
<dbReference type="AlphaFoldDB" id="A0AAW9NQU7"/>
<dbReference type="EMBL" id="JARSFG010000020">
    <property type="protein sequence ID" value="MEC1179912.1"/>
    <property type="molecule type" value="Genomic_DNA"/>
</dbReference>
<organism evidence="13 14">
    <name type="scientific">Metasolibacillus meyeri</name>
    <dbReference type="NCBI Taxonomy" id="1071052"/>
    <lineage>
        <taxon>Bacteria</taxon>
        <taxon>Bacillati</taxon>
        <taxon>Bacillota</taxon>
        <taxon>Bacilli</taxon>
        <taxon>Bacillales</taxon>
        <taxon>Caryophanaceae</taxon>
        <taxon>Metasolibacillus</taxon>
    </lineage>
</organism>
<evidence type="ECO:0000256" key="12">
    <source>
        <dbReference type="ARBA" id="ARBA00047589"/>
    </source>
</evidence>
<keyword evidence="5" id="KW-0808">Transferase</keyword>
<name>A0AAW9NQU7_9BACL</name>
<keyword evidence="8" id="KW-0012">Acyltransferase</keyword>
<evidence type="ECO:0000313" key="14">
    <source>
        <dbReference type="Proteomes" id="UP001344888"/>
    </source>
</evidence>
<dbReference type="RefSeq" id="WP_326124404.1">
    <property type="nucleotide sequence ID" value="NZ_JARSFG010000020.1"/>
</dbReference>
<accession>A0AAW9NQU7</accession>
<evidence type="ECO:0000256" key="11">
    <source>
        <dbReference type="ARBA" id="ARBA00033077"/>
    </source>
</evidence>
<dbReference type="PANTHER" id="PTHR39453">
    <property type="entry name" value="PHOSPHATE PROPANOYLTRANSFERASE"/>
    <property type="match status" value="1"/>
</dbReference>
<evidence type="ECO:0000256" key="2">
    <source>
        <dbReference type="ARBA" id="ARBA00007342"/>
    </source>
</evidence>
<dbReference type="GO" id="GO:0016747">
    <property type="term" value="F:acyltransferase activity, transferring groups other than amino-acyl groups"/>
    <property type="evidence" value="ECO:0007669"/>
    <property type="project" value="InterPro"/>
</dbReference>
<dbReference type="PANTHER" id="PTHR39453:SF1">
    <property type="entry name" value="PHOSPHATE PROPANOYLTRANSFERASE"/>
    <property type="match status" value="1"/>
</dbReference>
<evidence type="ECO:0000256" key="9">
    <source>
        <dbReference type="ARBA" id="ARBA00030044"/>
    </source>
</evidence>
<comment type="cofactor">
    <cofactor evidence="1">
        <name>Zn(2+)</name>
        <dbReference type="ChEBI" id="CHEBI:29105"/>
    </cofactor>
</comment>
<reference evidence="13 14" key="1">
    <citation type="submission" date="2023-03" db="EMBL/GenBank/DDBJ databases">
        <title>Bacillus Genome Sequencing.</title>
        <authorList>
            <person name="Dunlap C."/>
        </authorList>
    </citation>
    <scope>NUCLEOTIDE SEQUENCE [LARGE SCALE GENOMIC DNA]</scope>
    <source>
        <strain evidence="13 14">B-59205</strain>
    </source>
</reference>
<dbReference type="NCBIfam" id="NF011652">
    <property type="entry name" value="PRK15070.1"/>
    <property type="match status" value="1"/>
</dbReference>
<dbReference type="InterPro" id="IPR008300">
    <property type="entry name" value="PTAC"/>
</dbReference>
<evidence type="ECO:0000313" key="13">
    <source>
        <dbReference type="EMBL" id="MEC1179912.1"/>
    </source>
</evidence>